<name>A0A4R3LXQ8_9HYPH</name>
<dbReference type="AlphaFoldDB" id="A0A4R3LXQ8"/>
<dbReference type="Proteomes" id="UP000295678">
    <property type="component" value="Unassembled WGS sequence"/>
</dbReference>
<dbReference type="OrthoDB" id="7631078at2"/>
<sequence length="209" mass="21718">MSVALNHVVPDGYAVHGHAIVSADDFIAGPDGLTPPELRNEADWERFQAALDAAVVTVLGRIGHEANPNQRRRRRLVLTSRVAALEPGEHCHFWNPAGLPLAAALAAVAPGGGIIAVPGGQPVFDLFLAIGYDAFHLARAETVRLGAGTRLFSGLGPGLTAVDRLAGAGLSVAATQTLDSAAGVTLTVWRRPPGITAPGRDRVQAAGRR</sequence>
<keyword evidence="2" id="KW-1185">Reference proteome</keyword>
<gene>
    <name evidence="1" type="ORF">EDC22_11353</name>
</gene>
<organism evidence="1 2">
    <name type="scientific">Tepidamorphus gemmatus</name>
    <dbReference type="NCBI Taxonomy" id="747076"/>
    <lineage>
        <taxon>Bacteria</taxon>
        <taxon>Pseudomonadati</taxon>
        <taxon>Pseudomonadota</taxon>
        <taxon>Alphaproteobacteria</taxon>
        <taxon>Hyphomicrobiales</taxon>
        <taxon>Tepidamorphaceae</taxon>
        <taxon>Tepidamorphus</taxon>
    </lineage>
</organism>
<dbReference type="SUPFAM" id="SSF53597">
    <property type="entry name" value="Dihydrofolate reductase-like"/>
    <property type="match status" value="1"/>
</dbReference>
<dbReference type="InterPro" id="IPR024072">
    <property type="entry name" value="DHFR-like_dom_sf"/>
</dbReference>
<proteinExistence type="predicted"/>
<dbReference type="RefSeq" id="WP_132807711.1">
    <property type="nucleotide sequence ID" value="NZ_SMAK01000013.1"/>
</dbReference>
<dbReference type="Gene3D" id="3.40.430.10">
    <property type="entry name" value="Dihydrofolate Reductase, subunit A"/>
    <property type="match status" value="1"/>
</dbReference>
<protein>
    <submittedName>
        <fullName evidence="1">Dihydrofolate reductase</fullName>
    </submittedName>
</protein>
<accession>A0A4R3LXQ8</accession>
<comment type="caution">
    <text evidence="1">The sequence shown here is derived from an EMBL/GenBank/DDBJ whole genome shotgun (WGS) entry which is preliminary data.</text>
</comment>
<dbReference type="EMBL" id="SMAK01000013">
    <property type="protein sequence ID" value="TCT05431.1"/>
    <property type="molecule type" value="Genomic_DNA"/>
</dbReference>
<evidence type="ECO:0000313" key="2">
    <source>
        <dbReference type="Proteomes" id="UP000295678"/>
    </source>
</evidence>
<evidence type="ECO:0000313" key="1">
    <source>
        <dbReference type="EMBL" id="TCT05431.1"/>
    </source>
</evidence>
<reference evidence="1 2" key="1">
    <citation type="submission" date="2019-03" db="EMBL/GenBank/DDBJ databases">
        <title>Genomic Encyclopedia of Type Strains, Phase IV (KMG-IV): sequencing the most valuable type-strain genomes for metagenomic binning, comparative biology and taxonomic classification.</title>
        <authorList>
            <person name="Goeker M."/>
        </authorList>
    </citation>
    <scope>NUCLEOTIDE SEQUENCE [LARGE SCALE GENOMIC DNA]</scope>
    <source>
        <strain evidence="1 2">DSM 19345</strain>
    </source>
</reference>